<feature type="compositionally biased region" description="Basic and acidic residues" evidence="1">
    <location>
        <begin position="1"/>
        <end position="10"/>
    </location>
</feature>
<feature type="non-terminal residue" evidence="2">
    <location>
        <position position="1"/>
    </location>
</feature>
<feature type="non-terminal residue" evidence="2">
    <location>
        <position position="190"/>
    </location>
</feature>
<protein>
    <submittedName>
        <fullName evidence="2">LSU ribosomal protein L5p (L11e)</fullName>
    </submittedName>
</protein>
<feature type="compositionally biased region" description="Basic residues" evidence="1">
    <location>
        <begin position="38"/>
        <end position="54"/>
    </location>
</feature>
<name>A0A6J4J2U5_9PSEU</name>
<feature type="region of interest" description="Disordered" evidence="1">
    <location>
        <begin position="1"/>
        <end position="190"/>
    </location>
</feature>
<dbReference type="EMBL" id="CADCTH010000349">
    <property type="protein sequence ID" value="CAA9266374.1"/>
    <property type="molecule type" value="Genomic_DNA"/>
</dbReference>
<feature type="compositionally biased region" description="Basic and acidic residues" evidence="1">
    <location>
        <begin position="21"/>
        <end position="37"/>
    </location>
</feature>
<evidence type="ECO:0000313" key="2">
    <source>
        <dbReference type="EMBL" id="CAA9266374.1"/>
    </source>
</evidence>
<feature type="compositionally biased region" description="Basic residues" evidence="1">
    <location>
        <begin position="91"/>
        <end position="105"/>
    </location>
</feature>
<feature type="compositionally biased region" description="Basic and acidic residues" evidence="1">
    <location>
        <begin position="146"/>
        <end position="161"/>
    </location>
</feature>
<organism evidence="2">
    <name type="scientific">uncultured Actinomycetospora sp</name>
    <dbReference type="NCBI Taxonomy" id="1135996"/>
    <lineage>
        <taxon>Bacteria</taxon>
        <taxon>Bacillati</taxon>
        <taxon>Actinomycetota</taxon>
        <taxon>Actinomycetes</taxon>
        <taxon>Pseudonocardiales</taxon>
        <taxon>Pseudonocardiaceae</taxon>
        <taxon>Actinomycetospora</taxon>
        <taxon>environmental samples</taxon>
    </lineage>
</organism>
<sequence>DHHRSSRDDPPAAAAALPGRDQGRADRAVRVREPDARPRRRQGRREHGRRRGRARLQADGGRGPRPHPHRRAEARDPPGPQVDRPVQAARGHAHRRPRHAARRAHVGVPRPAADHRPAAHPRLPRPVAQAVRRPGQLHVRSVGPDDVPRDRPGLDRPAARDGHHRGHLRDDRRGGPGAAPSARLPVQGEL</sequence>
<keyword evidence="2" id="KW-0689">Ribosomal protein</keyword>
<gene>
    <name evidence="2" type="ORF">AVDCRST_MAG54-2749</name>
</gene>
<proteinExistence type="predicted"/>
<dbReference type="AlphaFoldDB" id="A0A6J4J2U5"/>
<accession>A0A6J4J2U5</accession>
<reference evidence="2" key="1">
    <citation type="submission" date="2020-02" db="EMBL/GenBank/DDBJ databases">
        <authorList>
            <person name="Meier V. D."/>
        </authorList>
    </citation>
    <scope>NUCLEOTIDE SEQUENCE</scope>
    <source>
        <strain evidence="2">AVDCRST_MAG54</strain>
    </source>
</reference>
<evidence type="ECO:0000256" key="1">
    <source>
        <dbReference type="SAM" id="MobiDB-lite"/>
    </source>
</evidence>
<dbReference type="GO" id="GO:0005840">
    <property type="term" value="C:ribosome"/>
    <property type="evidence" value="ECO:0007669"/>
    <property type="project" value="UniProtKB-KW"/>
</dbReference>
<keyword evidence="2" id="KW-0687">Ribonucleoprotein</keyword>